<feature type="compositionally biased region" description="Acidic residues" evidence="1">
    <location>
        <begin position="475"/>
        <end position="489"/>
    </location>
</feature>
<feature type="compositionally biased region" description="Low complexity" evidence="1">
    <location>
        <begin position="24"/>
        <end position="33"/>
    </location>
</feature>
<keyword evidence="3" id="KW-1185">Reference proteome</keyword>
<feature type="compositionally biased region" description="Basic residues" evidence="1">
    <location>
        <begin position="34"/>
        <end position="47"/>
    </location>
</feature>
<evidence type="ECO:0000313" key="2">
    <source>
        <dbReference type="EMBL" id="KAL3780286.1"/>
    </source>
</evidence>
<feature type="region of interest" description="Disordered" evidence="1">
    <location>
        <begin position="574"/>
        <end position="594"/>
    </location>
</feature>
<feature type="region of interest" description="Disordered" evidence="1">
    <location>
        <begin position="451"/>
        <end position="522"/>
    </location>
</feature>
<dbReference type="AlphaFoldDB" id="A0ABD3NYP0"/>
<reference evidence="2 3" key="1">
    <citation type="journal article" date="2020" name="G3 (Bethesda)">
        <title>Improved Reference Genome for Cyclotella cryptica CCMP332, a Model for Cell Wall Morphogenesis, Salinity Adaptation, and Lipid Production in Diatoms (Bacillariophyta).</title>
        <authorList>
            <person name="Roberts W.R."/>
            <person name="Downey K.M."/>
            <person name="Ruck E.C."/>
            <person name="Traller J.C."/>
            <person name="Alverson A.J."/>
        </authorList>
    </citation>
    <scope>NUCLEOTIDE SEQUENCE [LARGE SCALE GENOMIC DNA]</scope>
    <source>
        <strain evidence="2 3">CCMP332</strain>
    </source>
</reference>
<protein>
    <submittedName>
        <fullName evidence="2">Uncharacterized protein</fullName>
    </submittedName>
</protein>
<feature type="compositionally biased region" description="Basic and acidic residues" evidence="1">
    <location>
        <begin position="490"/>
        <end position="511"/>
    </location>
</feature>
<gene>
    <name evidence="2" type="ORF">HJC23_001327</name>
</gene>
<sequence length="763" mass="86495">MSPDSINSVNGSKTHSILVAPMATGGRSTSTRGGYRRKPQAHKRGRRGSATSNIGGAISGGTARNAIANQRESYRDRRTRSRVHRNATTATNRRRNNSTSSKKNAPKRNDVKPKGILPPIKVRTSGIMIAWKKSLGGLIRYYVYKRMEGPSGADQTTAEEEIDRMYYKCRCSVEDTKMAIFAALGVPNSTVEWVDLSMAIEKDESMGNIPTAVGEIHMREEVMNDANPNTGAPCRKTVDGKGIVLSHLLRPGEGPAHTHEQWTTIIVPQWAVGKSYYFQVKNNSPLDLSCELFLDGEQVAFNAPIAANSTRTIRPDGVRYYQRHQWILNDAKRVKLGTCRNNSDSTISNAPMQELTQVRPRYNGLRPDYAEQRISLEQYPDPTTFGWKFTGSVQRSHVEFFDKKMNDGGVVKLDFYYTTGTVKTVLDHPAMGRNQLFRAQVSPEEYRAILENPRKHTGKGYRRKEDRPVGGSNGDMEEMDRDDDDDDEFDRVPTKPTENEKMETADCDGGHEVSVQPKYYARDDNYDFKTQGHKNRRDHMNRLQQSGDYAEWKEASKREYAIIHAKFYVSIPKRTHRSPTKPVNDGQRKGKKMEPLPVPEQATFVDIKAAENCTLGTKYRTTGPPQVLGRSNVRMERINGLTDDKAFKGDPVFEKKLYYRAENIVHGKGLDDDIDDEMSEDEDNQGNNPDPMLDEYKTEKIEQVEQYYSDLSSYVADEEEAEQLLRNAKNKIYLSESIKDVDESVNLFYSDLIHRQFDSNGNN</sequence>
<evidence type="ECO:0000313" key="3">
    <source>
        <dbReference type="Proteomes" id="UP001516023"/>
    </source>
</evidence>
<comment type="caution">
    <text evidence="2">The sequence shown here is derived from an EMBL/GenBank/DDBJ whole genome shotgun (WGS) entry which is preliminary data.</text>
</comment>
<accession>A0ABD3NYP0</accession>
<evidence type="ECO:0000256" key="1">
    <source>
        <dbReference type="SAM" id="MobiDB-lite"/>
    </source>
</evidence>
<organism evidence="2 3">
    <name type="scientific">Cyclotella cryptica</name>
    <dbReference type="NCBI Taxonomy" id="29204"/>
    <lineage>
        <taxon>Eukaryota</taxon>
        <taxon>Sar</taxon>
        <taxon>Stramenopiles</taxon>
        <taxon>Ochrophyta</taxon>
        <taxon>Bacillariophyta</taxon>
        <taxon>Coscinodiscophyceae</taxon>
        <taxon>Thalassiosirophycidae</taxon>
        <taxon>Stephanodiscales</taxon>
        <taxon>Stephanodiscaceae</taxon>
        <taxon>Cyclotella</taxon>
    </lineage>
</organism>
<dbReference type="Proteomes" id="UP001516023">
    <property type="component" value="Unassembled WGS sequence"/>
</dbReference>
<feature type="compositionally biased region" description="Acidic residues" evidence="1">
    <location>
        <begin position="672"/>
        <end position="684"/>
    </location>
</feature>
<feature type="compositionally biased region" description="Polar residues" evidence="1">
    <location>
        <begin position="1"/>
        <end position="15"/>
    </location>
</feature>
<dbReference type="EMBL" id="JABMIG020000355">
    <property type="protein sequence ID" value="KAL3780286.1"/>
    <property type="molecule type" value="Genomic_DNA"/>
</dbReference>
<feature type="region of interest" description="Disordered" evidence="1">
    <location>
        <begin position="669"/>
        <end position="693"/>
    </location>
</feature>
<proteinExistence type="predicted"/>
<feature type="compositionally biased region" description="Low complexity" evidence="1">
    <location>
        <begin position="86"/>
        <end position="103"/>
    </location>
</feature>
<name>A0ABD3NYP0_9STRA</name>
<feature type="region of interest" description="Disordered" evidence="1">
    <location>
        <begin position="1"/>
        <end position="117"/>
    </location>
</feature>